<dbReference type="InterPro" id="IPR047610">
    <property type="entry name" value="ImuA_translesion"/>
</dbReference>
<keyword evidence="2" id="KW-1185">Reference proteome</keyword>
<dbReference type="Pfam" id="PF03846">
    <property type="entry name" value="SulA"/>
    <property type="match status" value="1"/>
</dbReference>
<dbReference type="AlphaFoldDB" id="A0A4V3WA65"/>
<comment type="caution">
    <text evidence="1">The sequence shown here is derived from an EMBL/GenBank/DDBJ whole genome shotgun (WGS) entry which is preliminary data.</text>
</comment>
<dbReference type="GO" id="GO:0051782">
    <property type="term" value="P:negative regulation of cell division"/>
    <property type="evidence" value="ECO:0007669"/>
    <property type="project" value="InterPro"/>
</dbReference>
<dbReference type="PIRSF" id="PIRSF037290">
    <property type="entry name" value="UCP037290"/>
    <property type="match status" value="1"/>
</dbReference>
<proteinExistence type="predicted"/>
<dbReference type="InterPro" id="IPR027417">
    <property type="entry name" value="P-loop_NTPase"/>
</dbReference>
<dbReference type="RefSeq" id="WP_136386227.1">
    <property type="nucleotide sequence ID" value="NZ_SSOD01000016.1"/>
</dbReference>
<dbReference type="GO" id="GO:0009432">
    <property type="term" value="P:SOS response"/>
    <property type="evidence" value="ECO:0007669"/>
    <property type="project" value="InterPro"/>
</dbReference>
<dbReference type="InterPro" id="IPR004596">
    <property type="entry name" value="Cell_div_suppressor_SulA"/>
</dbReference>
<gene>
    <name evidence="1" type="primary">imuA</name>
    <name evidence="1" type="ORF">E6O51_17110</name>
</gene>
<dbReference type="Proteomes" id="UP000307956">
    <property type="component" value="Unassembled WGS sequence"/>
</dbReference>
<accession>A0A4V3WA65</accession>
<evidence type="ECO:0000313" key="1">
    <source>
        <dbReference type="EMBL" id="THF58060.1"/>
    </source>
</evidence>
<dbReference type="SUPFAM" id="SSF52540">
    <property type="entry name" value="P-loop containing nucleoside triphosphate hydrolases"/>
    <property type="match status" value="1"/>
</dbReference>
<name>A0A4V3WA65_9RHOO</name>
<reference evidence="1 2" key="1">
    <citation type="submission" date="2019-04" db="EMBL/GenBank/DDBJ databases">
        <title>Azoarcus rhizosphaerae sp. nov. isolated from rhizosphere of Ficus religiosa.</title>
        <authorList>
            <person name="Lin S.-Y."/>
            <person name="Hameed A."/>
            <person name="Hsu Y.-H."/>
            <person name="Young C.-C."/>
        </authorList>
    </citation>
    <scope>NUCLEOTIDE SEQUENCE [LARGE SCALE GENOMIC DNA]</scope>
    <source>
        <strain evidence="1 2">CC-YHH848</strain>
    </source>
</reference>
<dbReference type="OrthoDB" id="9811176at2"/>
<dbReference type="InterPro" id="IPR017166">
    <property type="entry name" value="UCP037290"/>
</dbReference>
<organism evidence="1 2">
    <name type="scientific">Pseudothauera rhizosphaerae</name>
    <dbReference type="NCBI Taxonomy" id="2565932"/>
    <lineage>
        <taxon>Bacteria</taxon>
        <taxon>Pseudomonadati</taxon>
        <taxon>Pseudomonadota</taxon>
        <taxon>Betaproteobacteria</taxon>
        <taxon>Rhodocyclales</taxon>
        <taxon>Zoogloeaceae</taxon>
        <taxon>Pseudothauera</taxon>
    </lineage>
</organism>
<dbReference type="NCBIfam" id="NF033429">
    <property type="entry name" value="ImuA_translesion"/>
    <property type="match status" value="1"/>
</dbReference>
<protein>
    <submittedName>
        <fullName evidence="1">Translesion DNA synthesis-associated protein ImuA</fullName>
    </submittedName>
</protein>
<dbReference type="EMBL" id="SSOD01000016">
    <property type="protein sequence ID" value="THF58060.1"/>
    <property type="molecule type" value="Genomic_DNA"/>
</dbReference>
<dbReference type="Gene3D" id="3.40.50.300">
    <property type="entry name" value="P-loop containing nucleotide triphosphate hydrolases"/>
    <property type="match status" value="1"/>
</dbReference>
<evidence type="ECO:0000313" key="2">
    <source>
        <dbReference type="Proteomes" id="UP000307956"/>
    </source>
</evidence>
<sequence>MGSPLALAALPPCLVWQADRLAGSAAAGLPTGFAELDAQLPGGGWPRGALIELFADRPGVGELALLLPLLRRTPADHWLAWIAPPFLPYAPALTSAGLPLERLLLVRTTNAAETLWATRQAAASGACSAVLAWPARIDGAGLRRLQLAAEDSATPLFLFRPPEAARQPSAAALRLLLSGRPGGLTVHILKRRGPAAAAPVELALPQRPGAAAPSRLDDHALARPAPARLALAGLHPRRT</sequence>